<feature type="transmembrane region" description="Helical" evidence="1">
    <location>
        <begin position="7"/>
        <end position="24"/>
    </location>
</feature>
<protein>
    <recommendedName>
        <fullName evidence="2">DUF1468 domain-containing protein</fullName>
    </recommendedName>
</protein>
<reference evidence="3" key="1">
    <citation type="submission" date="2018-05" db="EMBL/GenBank/DDBJ databases">
        <authorList>
            <person name="Lanie J.A."/>
            <person name="Ng W.-L."/>
            <person name="Kazmierczak K.M."/>
            <person name="Andrzejewski T.M."/>
            <person name="Davidsen T.M."/>
            <person name="Wayne K.J."/>
            <person name="Tettelin H."/>
            <person name="Glass J.I."/>
            <person name="Rusch D."/>
            <person name="Podicherti R."/>
            <person name="Tsui H.-C.T."/>
            <person name="Winkler M.E."/>
        </authorList>
    </citation>
    <scope>NUCLEOTIDE SEQUENCE</scope>
</reference>
<dbReference type="AlphaFoldDB" id="A0A382ZW10"/>
<dbReference type="InterPro" id="IPR009936">
    <property type="entry name" value="DUF1468"/>
</dbReference>
<sequence>MPLDRAIAGIFILICLIYGYTAFVPMEEGLLPFELNMTFLPNTLPKYLSVLGIVIGLVIVLQPRYEGASDSDPNEIDQKKLLQYKFSQALFLLGLMLAYALLLRPIGFVTTTTLFLAFGGIILGERRLVIL</sequence>
<gene>
    <name evidence="3" type="ORF">METZ01_LOCUS452548</name>
</gene>
<feature type="transmembrane region" description="Helical" evidence="1">
    <location>
        <begin position="82"/>
        <end position="100"/>
    </location>
</feature>
<feature type="non-terminal residue" evidence="3">
    <location>
        <position position="131"/>
    </location>
</feature>
<evidence type="ECO:0000256" key="1">
    <source>
        <dbReference type="SAM" id="Phobius"/>
    </source>
</evidence>
<organism evidence="3">
    <name type="scientific">marine metagenome</name>
    <dbReference type="NCBI Taxonomy" id="408172"/>
    <lineage>
        <taxon>unclassified sequences</taxon>
        <taxon>metagenomes</taxon>
        <taxon>ecological metagenomes</taxon>
    </lineage>
</organism>
<feature type="transmembrane region" description="Helical" evidence="1">
    <location>
        <begin position="44"/>
        <end position="61"/>
    </location>
</feature>
<keyword evidence="1" id="KW-0472">Membrane</keyword>
<dbReference type="EMBL" id="UINC01187135">
    <property type="protein sequence ID" value="SVD99694.1"/>
    <property type="molecule type" value="Genomic_DNA"/>
</dbReference>
<accession>A0A382ZW10</accession>
<dbReference type="Pfam" id="PF07331">
    <property type="entry name" value="TctB"/>
    <property type="match status" value="1"/>
</dbReference>
<feature type="domain" description="DUF1468" evidence="2">
    <location>
        <begin position="6"/>
        <end position="128"/>
    </location>
</feature>
<feature type="transmembrane region" description="Helical" evidence="1">
    <location>
        <begin position="106"/>
        <end position="124"/>
    </location>
</feature>
<name>A0A382ZW10_9ZZZZ</name>
<evidence type="ECO:0000313" key="3">
    <source>
        <dbReference type="EMBL" id="SVD99694.1"/>
    </source>
</evidence>
<evidence type="ECO:0000259" key="2">
    <source>
        <dbReference type="Pfam" id="PF07331"/>
    </source>
</evidence>
<proteinExistence type="predicted"/>
<keyword evidence="1" id="KW-0812">Transmembrane</keyword>
<keyword evidence="1" id="KW-1133">Transmembrane helix</keyword>